<evidence type="ECO:0000256" key="5">
    <source>
        <dbReference type="ARBA" id="ARBA00022679"/>
    </source>
</evidence>
<feature type="domain" description="Ketosynthase family 3 (KS3)" evidence="7">
    <location>
        <begin position="3"/>
        <end position="428"/>
    </location>
</feature>
<dbReference type="Pfam" id="PF08659">
    <property type="entry name" value="KR"/>
    <property type="match status" value="1"/>
</dbReference>
<dbReference type="SMART" id="SM00822">
    <property type="entry name" value="PKS_KR"/>
    <property type="match status" value="1"/>
</dbReference>
<comment type="caution">
    <text evidence="8">The sequence shown here is derived from an EMBL/GenBank/DDBJ whole genome shotgun (WGS) entry which is preliminary data.</text>
</comment>
<keyword evidence="4" id="KW-0597">Phosphoprotein</keyword>
<dbReference type="Pfam" id="PF02801">
    <property type="entry name" value="Ketoacyl-synt_C"/>
    <property type="match status" value="1"/>
</dbReference>
<evidence type="ECO:0000256" key="3">
    <source>
        <dbReference type="ARBA" id="ARBA00022450"/>
    </source>
</evidence>
<dbReference type="GO" id="GO:0005737">
    <property type="term" value="C:cytoplasm"/>
    <property type="evidence" value="ECO:0007669"/>
    <property type="project" value="TreeGrafter"/>
</dbReference>
<dbReference type="GO" id="GO:0071770">
    <property type="term" value="P:DIM/DIP cell wall layer assembly"/>
    <property type="evidence" value="ECO:0007669"/>
    <property type="project" value="TreeGrafter"/>
</dbReference>
<dbReference type="EMBL" id="SJOI01000001">
    <property type="protein sequence ID" value="TCL02784.1"/>
    <property type="molecule type" value="Genomic_DNA"/>
</dbReference>
<dbReference type="UniPathway" id="UPA00094"/>
<proteinExistence type="inferred from homology"/>
<dbReference type="PROSITE" id="PS50075">
    <property type="entry name" value="CARRIER"/>
    <property type="match status" value="1"/>
</dbReference>
<evidence type="ECO:0000259" key="6">
    <source>
        <dbReference type="PROSITE" id="PS50075"/>
    </source>
</evidence>
<dbReference type="PROSITE" id="PS00012">
    <property type="entry name" value="PHOSPHOPANTETHEINE"/>
    <property type="match status" value="1"/>
</dbReference>
<dbReference type="GO" id="GO:0004315">
    <property type="term" value="F:3-oxoacyl-[acyl-carrier-protein] synthase activity"/>
    <property type="evidence" value="ECO:0007669"/>
    <property type="project" value="InterPro"/>
</dbReference>
<comment type="pathway">
    <text evidence="1">Lipid metabolism; fatty acid biosynthesis.</text>
</comment>
<comment type="similarity">
    <text evidence="2">Belongs to the short-chain dehydrogenases/reductases (SDR) family.</text>
</comment>
<dbReference type="InterPro" id="IPR013968">
    <property type="entry name" value="PKS_KR"/>
</dbReference>
<evidence type="ECO:0000259" key="7">
    <source>
        <dbReference type="PROSITE" id="PS52004"/>
    </source>
</evidence>
<dbReference type="Gene3D" id="1.10.1200.10">
    <property type="entry name" value="ACP-like"/>
    <property type="match status" value="1"/>
</dbReference>
<dbReference type="GO" id="GO:0005886">
    <property type="term" value="C:plasma membrane"/>
    <property type="evidence" value="ECO:0007669"/>
    <property type="project" value="TreeGrafter"/>
</dbReference>
<dbReference type="InterPro" id="IPR036736">
    <property type="entry name" value="ACP-like_sf"/>
</dbReference>
<dbReference type="InterPro" id="IPR050091">
    <property type="entry name" value="PKS_NRPS_Biosynth_Enz"/>
</dbReference>
<dbReference type="SMART" id="SM00825">
    <property type="entry name" value="PKS_KS"/>
    <property type="match status" value="1"/>
</dbReference>
<dbReference type="RefSeq" id="WP_132921712.1">
    <property type="nucleotide sequence ID" value="NZ_SJOI01000001.1"/>
</dbReference>
<dbReference type="SUPFAM" id="SSF51735">
    <property type="entry name" value="NAD(P)-binding Rossmann-fold domains"/>
    <property type="match status" value="2"/>
</dbReference>
<dbReference type="Gene3D" id="3.40.47.10">
    <property type="match status" value="1"/>
</dbReference>
<evidence type="ECO:0000256" key="2">
    <source>
        <dbReference type="ARBA" id="ARBA00006484"/>
    </source>
</evidence>
<dbReference type="InterPro" id="IPR032821">
    <property type="entry name" value="PKS_assoc"/>
</dbReference>
<dbReference type="PROSITE" id="PS00606">
    <property type="entry name" value="KS3_1"/>
    <property type="match status" value="1"/>
</dbReference>
<evidence type="ECO:0000313" key="9">
    <source>
        <dbReference type="Proteomes" id="UP000294555"/>
    </source>
</evidence>
<evidence type="ECO:0000313" key="8">
    <source>
        <dbReference type="EMBL" id="TCL02784.1"/>
    </source>
</evidence>
<name>A0A4R1N6D0_9GAMM</name>
<dbReference type="Proteomes" id="UP000294555">
    <property type="component" value="Unassembled WGS sequence"/>
</dbReference>
<dbReference type="GO" id="GO:0031177">
    <property type="term" value="F:phosphopantetheine binding"/>
    <property type="evidence" value="ECO:0007669"/>
    <property type="project" value="InterPro"/>
</dbReference>
<keyword evidence="3" id="KW-0596">Phosphopantetheine</keyword>
<sequence length="1387" mass="148405">MDDHAIAIIGMTFRLPGADSLPVLWSNLVNGRVAIRHFQREHCVAQGIDSPLFEDPRYVFADAALPGIDLFDADFFAFSQREAALLDPQQRILLECAWELLETAGYGNPLRRPRIGVYAGASMNTYLPNVIRSRCDLMSLAGTELMLTNDKDYLCGRISYKLGLTGPSVSVQTGCSTALSSMHCAVQSLLGGECDIAIAGGVSIQAVLRPGYLYEPNLIFSPDGMCRPFDHAASGTVFGDGAGLVALRPLRDAKAAGDTILAVILGSAMNNEGDGRLGFTAPGVEGQCRLIAEAQGVAGVAPDEIGMIEAHGTGTALGDPVEFAALREVFRPIGHRTERCALGSIKANVGHLAAAAGIAGLARALLALKHGVVPPHPTFSQANPALALEESPFIINRTAVPWPLSGTRRAGVSSFGAGGTNVHMVLAEGPSAVAKRGSVGLHAIPLSGRDPVRLKELAAGMAKQLGEQPDTRLDDIAVTLSQGRRADSCKTMVYAHDRHELIAQLNEGAFDIATDIAAPHLILIIGGGLSYAAAANHPIFNRELTALLAWLNEHHPALITRQDVLGTCNTEGEAWGLAQTVGYLSYLLMWRYVINTPLLILTPEEINVRAEGIFSVADVVRALAGPRRGSDAQTALPEPPMAKVYSLIGDYLAQSAPANHSGIPPAAGYFSARSINPGDRVFIPAHRGGFDRLARQTCRDRGVEAVLGPMADDMPALLRCAGALWCRGVNIDWQYLCPYPNAGRIPLPVQPLRRRRCWYQPESVEESGLTSPAMPAADGRFPVDANDRPQLYVERWRRAGRCAVETGMTGSCRRLVIAEPACRYAPSLKNALKKRSGHITTAILGSASVAGAGGYCLDPHDPLAADRLADTLRNDHLMPDHLMLLFGGVREAELTVATFEVVFILLELAKALSLHRRTPLFIDVIGPGFVDGPGSGTLCPQRAAAWAACQSLMQEILFVSCRCMDVDEQDPLAAHDVMAELTGTHRPSLVALRNGWRWERYFETLKSAAAPPDWGNPTCLVTGGLGQVGYQLARFMATHLHAKLVILTRTPLHTLPQNDRRRERLQALRAVAVAVEVVHADIADLGQVTEAVERAERRIGEITCFIHAAGVSGPGTLHWVQKSTREQWQRLMGPGFIGASVLHALLGRRSLRFGCFTSSLAAYVGGLGLSAYAAANEACASFALRHGRRHPYLCIDWAGWQGWDSGGSFKYSANRARPLTDREASAAFGIALNNLHQGRLAVSIGSPDGIFNNVISAPARRHIPADDSGPYPIGLEAVVSAAPAALADATGSSSIDPADVSEALMVIWRNLLHCEVDKRANFFDLGGDSLVGAELVRRINAHFNIMLTMVDLFEAAAVETLAQKVARTLSAPPRGIGSSESGRGAGA</sequence>
<dbReference type="Gene3D" id="3.30.70.3290">
    <property type="match status" value="1"/>
</dbReference>
<dbReference type="InterPro" id="IPR014030">
    <property type="entry name" value="Ketoacyl_synth_N"/>
</dbReference>
<dbReference type="PANTHER" id="PTHR43775">
    <property type="entry name" value="FATTY ACID SYNTHASE"/>
    <property type="match status" value="1"/>
</dbReference>
<evidence type="ECO:0000256" key="1">
    <source>
        <dbReference type="ARBA" id="ARBA00005194"/>
    </source>
</evidence>
<dbReference type="InterPro" id="IPR009081">
    <property type="entry name" value="PP-bd_ACP"/>
</dbReference>
<dbReference type="Pfam" id="PF16197">
    <property type="entry name" value="KAsynt_C_assoc"/>
    <property type="match status" value="1"/>
</dbReference>
<keyword evidence="9" id="KW-1185">Reference proteome</keyword>
<reference evidence="8 9" key="1">
    <citation type="submission" date="2019-02" db="EMBL/GenBank/DDBJ databases">
        <title>Investigation of anaerobic lignin degradation for improved lignocellulosic biofuels.</title>
        <authorList>
            <person name="Deangelis K."/>
        </authorList>
    </citation>
    <scope>NUCLEOTIDE SEQUENCE [LARGE SCALE GENOMIC DNA]</scope>
    <source>
        <strain evidence="8 9">159R</strain>
    </source>
</reference>
<feature type="domain" description="Carrier" evidence="6">
    <location>
        <begin position="1295"/>
        <end position="1369"/>
    </location>
</feature>
<dbReference type="Gene3D" id="3.40.50.720">
    <property type="entry name" value="NAD(P)-binding Rossmann-like Domain"/>
    <property type="match status" value="1"/>
</dbReference>
<dbReference type="InterPro" id="IPR016039">
    <property type="entry name" value="Thiolase-like"/>
</dbReference>
<dbReference type="PANTHER" id="PTHR43775:SF37">
    <property type="entry name" value="SI:DKEY-61P9.11"/>
    <property type="match status" value="1"/>
</dbReference>
<dbReference type="InterPro" id="IPR018201">
    <property type="entry name" value="Ketoacyl_synth_AS"/>
</dbReference>
<dbReference type="PROSITE" id="PS52004">
    <property type="entry name" value="KS3_2"/>
    <property type="match status" value="1"/>
</dbReference>
<dbReference type="SMART" id="SM00823">
    <property type="entry name" value="PKS_PP"/>
    <property type="match status" value="1"/>
</dbReference>
<dbReference type="InterPro" id="IPR020806">
    <property type="entry name" value="PKS_PP-bd"/>
</dbReference>
<keyword evidence="5" id="KW-0808">Transferase</keyword>
<dbReference type="InterPro" id="IPR036291">
    <property type="entry name" value="NAD(P)-bd_dom_sf"/>
</dbReference>
<dbReference type="Gene3D" id="1.10.1240.100">
    <property type="match status" value="1"/>
</dbReference>
<dbReference type="SUPFAM" id="SSF47336">
    <property type="entry name" value="ACP-like"/>
    <property type="match status" value="1"/>
</dbReference>
<dbReference type="OrthoDB" id="6437095at2"/>
<protein>
    <submittedName>
        <fullName evidence="8">Ketoacyl-synthetase-like protein</fullName>
    </submittedName>
</protein>
<dbReference type="Pfam" id="PF00109">
    <property type="entry name" value="ketoacyl-synt"/>
    <property type="match status" value="1"/>
</dbReference>
<gene>
    <name evidence="8" type="ORF">EZJ58_0818</name>
</gene>
<dbReference type="GO" id="GO:0006633">
    <property type="term" value="P:fatty acid biosynthetic process"/>
    <property type="evidence" value="ECO:0007669"/>
    <property type="project" value="UniProtKB-UniPathway"/>
</dbReference>
<accession>A0A4R1N6D0</accession>
<dbReference type="SUPFAM" id="SSF53901">
    <property type="entry name" value="Thiolase-like"/>
    <property type="match status" value="1"/>
</dbReference>
<dbReference type="CDD" id="cd00833">
    <property type="entry name" value="PKS"/>
    <property type="match status" value="1"/>
</dbReference>
<dbReference type="InterPro" id="IPR057326">
    <property type="entry name" value="KR_dom"/>
</dbReference>
<evidence type="ECO:0000256" key="4">
    <source>
        <dbReference type="ARBA" id="ARBA00022553"/>
    </source>
</evidence>
<dbReference type="InterPro" id="IPR014031">
    <property type="entry name" value="Ketoacyl_synth_C"/>
</dbReference>
<dbReference type="GO" id="GO:0004312">
    <property type="term" value="F:fatty acid synthase activity"/>
    <property type="evidence" value="ECO:0007669"/>
    <property type="project" value="TreeGrafter"/>
</dbReference>
<dbReference type="Pfam" id="PF00550">
    <property type="entry name" value="PP-binding"/>
    <property type="match status" value="1"/>
</dbReference>
<dbReference type="InterPro" id="IPR006162">
    <property type="entry name" value="Ppantetheine_attach_site"/>
</dbReference>
<dbReference type="InterPro" id="IPR020841">
    <property type="entry name" value="PKS_Beta-ketoAc_synthase_dom"/>
</dbReference>
<organism evidence="8 9">
    <name type="scientific">Sodalis ligni</name>
    <dbReference type="NCBI Taxonomy" id="2697027"/>
    <lineage>
        <taxon>Bacteria</taxon>
        <taxon>Pseudomonadati</taxon>
        <taxon>Pseudomonadota</taxon>
        <taxon>Gammaproteobacteria</taxon>
        <taxon>Enterobacterales</taxon>
        <taxon>Bruguierivoracaceae</taxon>
        <taxon>Sodalis</taxon>
    </lineage>
</organism>